<name>A0AAU8DVC1_9ACTN</name>
<proteinExistence type="predicted"/>
<protein>
    <submittedName>
        <fullName evidence="3">Uncharacterized protein</fullName>
    </submittedName>
</protein>
<feature type="region of interest" description="Disordered" evidence="1">
    <location>
        <begin position="1"/>
        <end position="59"/>
    </location>
</feature>
<dbReference type="AlphaFoldDB" id="A0AAU8DVC1"/>
<gene>
    <name evidence="3" type="ORF">ABLG96_09085</name>
</gene>
<reference evidence="3" key="1">
    <citation type="submission" date="2024-05" db="EMBL/GenBank/DDBJ databases">
        <authorList>
            <person name="Cai S.Y."/>
            <person name="Jin L.M."/>
            <person name="Li H.R."/>
        </authorList>
    </citation>
    <scope>NUCLEOTIDE SEQUENCE</scope>
    <source>
        <strain evidence="3">A5-74</strain>
    </source>
</reference>
<feature type="compositionally biased region" description="Polar residues" evidence="1">
    <location>
        <begin position="42"/>
        <end position="59"/>
    </location>
</feature>
<sequence>MTVPPPQDRPAQWSQDHPEQQWPAGPAPQQWSQGAAGPSWNAGGQQISQALQQPAPTRTSRTRHTLFGALVGMLVAAVVVGGLALAGIVRFGSDSSTTAADTRAVDLPESLSALTDVVSVTKARNNAAGAGVGDRYARSYARTAELYRTAFSGAGAGVRTYTNTGLEFFLTVVAVRAESSGLVTNPQADPADLGVVAQPNIFDLVVDGDVQCLQTVTQVVTKGKQVQDDDLLTTVCRTTAAGLTVYVFGGGGNPGTPGKERMVDLARAVRGAVVGS</sequence>
<organism evidence="3">
    <name type="scientific">Nakamurella sp. A5-74</name>
    <dbReference type="NCBI Taxonomy" id="3158264"/>
    <lineage>
        <taxon>Bacteria</taxon>
        <taxon>Bacillati</taxon>
        <taxon>Actinomycetota</taxon>
        <taxon>Actinomycetes</taxon>
        <taxon>Nakamurellales</taxon>
        <taxon>Nakamurellaceae</taxon>
        <taxon>Nakamurella</taxon>
    </lineage>
</organism>
<feature type="transmembrane region" description="Helical" evidence="2">
    <location>
        <begin position="66"/>
        <end position="89"/>
    </location>
</feature>
<keyword evidence="2" id="KW-1133">Transmembrane helix</keyword>
<evidence type="ECO:0000313" key="3">
    <source>
        <dbReference type="EMBL" id="XCG65410.1"/>
    </source>
</evidence>
<keyword evidence="2" id="KW-0812">Transmembrane</keyword>
<accession>A0AAU8DVC1</accession>
<dbReference type="EMBL" id="CP159218">
    <property type="protein sequence ID" value="XCG65410.1"/>
    <property type="molecule type" value="Genomic_DNA"/>
</dbReference>
<dbReference type="RefSeq" id="WP_353651015.1">
    <property type="nucleotide sequence ID" value="NZ_CP159218.1"/>
</dbReference>
<evidence type="ECO:0000256" key="2">
    <source>
        <dbReference type="SAM" id="Phobius"/>
    </source>
</evidence>
<keyword evidence="2" id="KW-0472">Membrane</keyword>
<evidence type="ECO:0000256" key="1">
    <source>
        <dbReference type="SAM" id="MobiDB-lite"/>
    </source>
</evidence>
<feature type="compositionally biased region" description="Low complexity" evidence="1">
    <location>
        <begin position="20"/>
        <end position="38"/>
    </location>
</feature>